<reference evidence="2" key="1">
    <citation type="journal article" date="2015" name="Nature">
        <title>Complex archaea that bridge the gap between prokaryotes and eukaryotes.</title>
        <authorList>
            <person name="Spang A."/>
            <person name="Saw J.H."/>
            <person name="Jorgensen S.L."/>
            <person name="Zaremba-Niedzwiedzka K."/>
            <person name="Martijn J."/>
            <person name="Lind A.E."/>
            <person name="van Eijk R."/>
            <person name="Schleper C."/>
            <person name="Guy L."/>
            <person name="Ettema T.J."/>
        </authorList>
    </citation>
    <scope>NUCLEOTIDE SEQUENCE</scope>
</reference>
<feature type="transmembrane region" description="Helical" evidence="1">
    <location>
        <begin position="49"/>
        <end position="74"/>
    </location>
</feature>
<dbReference type="EMBL" id="LAZR01055454">
    <property type="protein sequence ID" value="KKK76331.1"/>
    <property type="molecule type" value="Genomic_DNA"/>
</dbReference>
<feature type="transmembrane region" description="Helical" evidence="1">
    <location>
        <begin position="81"/>
        <end position="105"/>
    </location>
</feature>
<gene>
    <name evidence="2" type="ORF">LCGC14_2864740</name>
</gene>
<feature type="transmembrane region" description="Helical" evidence="1">
    <location>
        <begin position="111"/>
        <end position="135"/>
    </location>
</feature>
<proteinExistence type="predicted"/>
<organism evidence="2">
    <name type="scientific">marine sediment metagenome</name>
    <dbReference type="NCBI Taxonomy" id="412755"/>
    <lineage>
        <taxon>unclassified sequences</taxon>
        <taxon>metagenomes</taxon>
        <taxon>ecological metagenomes</taxon>
    </lineage>
</organism>
<comment type="caution">
    <text evidence="2">The sequence shown here is derived from an EMBL/GenBank/DDBJ whole genome shotgun (WGS) entry which is preliminary data.</text>
</comment>
<protein>
    <submittedName>
        <fullName evidence="2">Uncharacterized protein</fullName>
    </submittedName>
</protein>
<keyword evidence="1" id="KW-1133">Transmembrane helix</keyword>
<evidence type="ECO:0000313" key="2">
    <source>
        <dbReference type="EMBL" id="KKK76331.1"/>
    </source>
</evidence>
<keyword evidence="1" id="KW-0812">Transmembrane</keyword>
<dbReference type="AlphaFoldDB" id="A0A0F9AVS3"/>
<accession>A0A0F9AVS3</accession>
<evidence type="ECO:0000256" key="1">
    <source>
        <dbReference type="SAM" id="Phobius"/>
    </source>
</evidence>
<keyword evidence="1" id="KW-0472">Membrane</keyword>
<sequence length="139" mass="14872">MKIYKYLMIMIVSVLVFEIMGVTTGAETILDLIGVDLQAGEITVSDSTFYRRIFLSGGVLTLLTAATVVAGLLVGLRESAVVLPFIIGTLFVFAGTFVGIMQLTIASNQAWLSAIIVSILAPFSIGFAIALIEFFRGTD</sequence>
<name>A0A0F9AVS3_9ZZZZ</name>